<evidence type="ECO:0000313" key="2">
    <source>
        <dbReference type="Proteomes" id="UP000030760"/>
    </source>
</evidence>
<dbReference type="EMBL" id="KB405060">
    <property type="protein sequence ID" value="EMF56783.1"/>
    <property type="molecule type" value="Genomic_DNA"/>
</dbReference>
<accession>M3F5C1</accession>
<name>M3F5C1_9ACTN</name>
<reference evidence="2" key="1">
    <citation type="journal article" date="2013" name="Genome Announc.">
        <title>Draft Genome Sequence of Streptomyces bottropensis ATCC 25435, a Bottromycin-Producing Actinomycete.</title>
        <authorList>
            <person name="Zhang H."/>
            <person name="Zhou W."/>
            <person name="Zhuang Y."/>
            <person name="Liang X."/>
            <person name="Liu T."/>
        </authorList>
    </citation>
    <scope>NUCLEOTIDE SEQUENCE [LARGE SCALE GENOMIC DNA]</scope>
    <source>
        <strain evidence="2">ATCC 25435</strain>
    </source>
</reference>
<dbReference type="Proteomes" id="UP000030760">
    <property type="component" value="Unassembled WGS sequence"/>
</dbReference>
<organism evidence="1 2">
    <name type="scientific">Streptomyces bottropensis ATCC 25435</name>
    <dbReference type="NCBI Taxonomy" id="1054862"/>
    <lineage>
        <taxon>Bacteria</taxon>
        <taxon>Bacillati</taxon>
        <taxon>Actinomycetota</taxon>
        <taxon>Actinomycetes</taxon>
        <taxon>Kitasatosporales</taxon>
        <taxon>Streptomycetaceae</taxon>
        <taxon>Streptomyces</taxon>
    </lineage>
</organism>
<evidence type="ECO:0000313" key="1">
    <source>
        <dbReference type="EMBL" id="EMF56783.1"/>
    </source>
</evidence>
<sequence length="43" mass="4999">MWWSHADAATNRKWIEQAGLTVEWEEFVPEGDGGHALFWVSRP</sequence>
<proteinExistence type="predicted"/>
<protein>
    <recommendedName>
        <fullName evidence="3">Methyltransferase</fullName>
    </recommendedName>
</protein>
<dbReference type="AlphaFoldDB" id="M3F5C1"/>
<gene>
    <name evidence="1" type="ORF">SBD_1866</name>
</gene>
<evidence type="ECO:0008006" key="3">
    <source>
        <dbReference type="Google" id="ProtNLM"/>
    </source>
</evidence>